<dbReference type="InterPro" id="IPR050963">
    <property type="entry name" value="Sirohydro_Cobaltochel/CbiX"/>
</dbReference>
<evidence type="ECO:0000256" key="1">
    <source>
        <dbReference type="ARBA" id="ARBA00022723"/>
    </source>
</evidence>
<evidence type="ECO:0008006" key="5">
    <source>
        <dbReference type="Google" id="ProtNLM"/>
    </source>
</evidence>
<keyword evidence="2" id="KW-0456">Lyase</keyword>
<dbReference type="AlphaFoldDB" id="A0A444L9B6"/>
<dbReference type="PANTHER" id="PTHR33542:SF3">
    <property type="entry name" value="SIROHYDROCHLORIN FERROCHELATASE, CHLOROPLASTIC"/>
    <property type="match status" value="1"/>
</dbReference>
<evidence type="ECO:0000256" key="2">
    <source>
        <dbReference type="ARBA" id="ARBA00023239"/>
    </source>
</evidence>
<dbReference type="Pfam" id="PF01903">
    <property type="entry name" value="CbiX"/>
    <property type="match status" value="1"/>
</dbReference>
<evidence type="ECO:0000313" key="3">
    <source>
        <dbReference type="EMBL" id="RWX74154.1"/>
    </source>
</evidence>
<dbReference type="EMBL" id="RXGA01000001">
    <property type="protein sequence ID" value="RWX74154.1"/>
    <property type="molecule type" value="Genomic_DNA"/>
</dbReference>
<dbReference type="PANTHER" id="PTHR33542">
    <property type="entry name" value="SIROHYDROCHLORIN FERROCHELATASE, CHLOROPLASTIC"/>
    <property type="match status" value="1"/>
</dbReference>
<dbReference type="GO" id="GO:0046872">
    <property type="term" value="F:metal ion binding"/>
    <property type="evidence" value="ECO:0007669"/>
    <property type="project" value="UniProtKB-KW"/>
</dbReference>
<dbReference type="Gene3D" id="3.40.50.1400">
    <property type="match status" value="1"/>
</dbReference>
<gene>
    <name evidence="3" type="ORF">Metus_0179</name>
</gene>
<keyword evidence="1" id="KW-0479">Metal-binding</keyword>
<dbReference type="CDD" id="cd03416">
    <property type="entry name" value="CbiX_SirB_N"/>
    <property type="match status" value="1"/>
</dbReference>
<evidence type="ECO:0000313" key="4">
    <source>
        <dbReference type="Proteomes" id="UP000288215"/>
    </source>
</evidence>
<reference evidence="3 4" key="1">
    <citation type="submission" date="2018-12" db="EMBL/GenBank/DDBJ databases">
        <title>The complete genome of the methanogenic archaea of the candidate phylum Verstraetearchaeota, obtained from the metagenome of underground thermal water.</title>
        <authorList>
            <person name="Kadnikov V.V."/>
            <person name="Mardanov A.V."/>
            <person name="Beletsky A.V."/>
            <person name="Karnachuk O.V."/>
            <person name="Ravin N.V."/>
        </authorList>
    </citation>
    <scope>NUCLEOTIDE SEQUENCE [LARGE SCALE GENOMIC DNA]</scope>
    <source>
        <strain evidence="3">Ch88</strain>
    </source>
</reference>
<sequence>MNPKRTGVILVGHGSREPYNKEAVRYFAERLMGEYGFVGYAFMEMCDPSIPEALEAAAKSGVEELIVQPVFLTRGVHIDQDIPALLGIPKGSRIGKIVVSGREILVKYGAPLGKDERILGILKDRIAEAAGVEH</sequence>
<dbReference type="SUPFAM" id="SSF53800">
    <property type="entry name" value="Chelatase"/>
    <property type="match status" value="1"/>
</dbReference>
<name>A0A444L9B6_METS7</name>
<dbReference type="NCBIfam" id="NF033198">
    <property type="entry name" value="F430_CfbA"/>
    <property type="match status" value="1"/>
</dbReference>
<protein>
    <recommendedName>
        <fullName evidence="5">Sirohydrochlorin cobaltochelatase</fullName>
    </recommendedName>
</protein>
<proteinExistence type="predicted"/>
<comment type="caution">
    <text evidence="3">The sequence shown here is derived from an EMBL/GenBank/DDBJ whole genome shotgun (WGS) entry which is preliminary data.</text>
</comment>
<accession>A0A444L9B6</accession>
<dbReference type="GO" id="GO:0016829">
    <property type="term" value="F:lyase activity"/>
    <property type="evidence" value="ECO:0007669"/>
    <property type="project" value="UniProtKB-KW"/>
</dbReference>
<dbReference type="Proteomes" id="UP000288215">
    <property type="component" value="Unassembled WGS sequence"/>
</dbReference>
<organism evidence="3 4">
    <name type="scientific">Methanosuratincola subterraneus</name>
    <dbReference type="NCBI Taxonomy" id="2593994"/>
    <lineage>
        <taxon>Archaea</taxon>
        <taxon>Thermoproteota</taxon>
        <taxon>Methanosuratincolia</taxon>
        <taxon>Candidatus Methanomethylicales</taxon>
        <taxon>Candidatus Methanomethylicaceae</taxon>
        <taxon>Candidatus Methanosuratincola (ex Vanwonterghem et al. 2016)</taxon>
    </lineage>
</organism>
<dbReference type="InterPro" id="IPR002762">
    <property type="entry name" value="CbiX-like"/>
</dbReference>